<dbReference type="EMBL" id="PVBR01000033">
    <property type="protein sequence ID" value="PRD40712.1"/>
    <property type="molecule type" value="Genomic_DNA"/>
</dbReference>
<feature type="compositionally biased region" description="Polar residues" evidence="1">
    <location>
        <begin position="105"/>
        <end position="124"/>
    </location>
</feature>
<evidence type="ECO:0000313" key="3">
    <source>
        <dbReference type="EMBL" id="PRD40712.1"/>
    </source>
</evidence>
<dbReference type="AlphaFoldDB" id="A0A2S9IJN5"/>
<dbReference type="RefSeq" id="WP_105745582.1">
    <property type="nucleotide sequence ID" value="NZ_PVBR01000033.1"/>
</dbReference>
<feature type="compositionally biased region" description="Low complexity" evidence="1">
    <location>
        <begin position="34"/>
        <end position="60"/>
    </location>
</feature>
<evidence type="ECO:0000313" key="4">
    <source>
        <dbReference type="Proteomes" id="UP000239434"/>
    </source>
</evidence>
<feature type="compositionally biased region" description="Polar residues" evidence="1">
    <location>
        <begin position="134"/>
        <end position="143"/>
    </location>
</feature>
<evidence type="ECO:0000256" key="1">
    <source>
        <dbReference type="SAM" id="MobiDB-lite"/>
    </source>
</evidence>
<feature type="compositionally biased region" description="Polar residues" evidence="1">
    <location>
        <begin position="151"/>
        <end position="162"/>
    </location>
</feature>
<dbReference type="Gene3D" id="3.30.1380.10">
    <property type="match status" value="1"/>
</dbReference>
<evidence type="ECO:0000259" key="2">
    <source>
        <dbReference type="Pfam" id="PF08291"/>
    </source>
</evidence>
<accession>A0A2S9IJN5</accession>
<dbReference type="Proteomes" id="UP000239434">
    <property type="component" value="Unassembled WGS sequence"/>
</dbReference>
<dbReference type="InterPro" id="IPR009045">
    <property type="entry name" value="Zn_M74/Hedgehog-like"/>
</dbReference>
<feature type="domain" description="Peptidase M15A C-terminal" evidence="2">
    <location>
        <begin position="274"/>
        <end position="377"/>
    </location>
</feature>
<gene>
    <name evidence="3" type="ORF">C5748_25445</name>
</gene>
<organism evidence="3 4">
    <name type="scientific">Phyllobacterium phragmitis</name>
    <dbReference type="NCBI Taxonomy" id="2670329"/>
    <lineage>
        <taxon>Bacteria</taxon>
        <taxon>Pseudomonadati</taxon>
        <taxon>Pseudomonadota</taxon>
        <taxon>Alphaproteobacteria</taxon>
        <taxon>Hyphomicrobiales</taxon>
        <taxon>Phyllobacteriaceae</taxon>
        <taxon>Phyllobacterium</taxon>
    </lineage>
</organism>
<dbReference type="Pfam" id="PF08291">
    <property type="entry name" value="Peptidase_M15_3"/>
    <property type="match status" value="1"/>
</dbReference>
<reference evidence="3 4" key="1">
    <citation type="submission" date="2018-02" db="EMBL/GenBank/DDBJ databases">
        <title>The draft genome of Phyllobacterium sp. 1N-3.</title>
        <authorList>
            <person name="Liu L."/>
            <person name="Li L."/>
            <person name="Zhang X."/>
            <person name="Wang T."/>
            <person name="Liang L."/>
        </authorList>
    </citation>
    <scope>NUCLEOTIDE SEQUENCE [LARGE SCALE GENOMIC DNA]</scope>
    <source>
        <strain evidence="3 4">1N-3</strain>
    </source>
</reference>
<feature type="region of interest" description="Disordered" evidence="1">
    <location>
        <begin position="14"/>
        <end position="181"/>
    </location>
</feature>
<protein>
    <submittedName>
        <fullName evidence="3">Shikimate transporter</fullName>
    </submittedName>
</protein>
<comment type="caution">
    <text evidence="3">The sequence shown here is derived from an EMBL/GenBank/DDBJ whole genome shotgun (WGS) entry which is preliminary data.</text>
</comment>
<name>A0A2S9IJN5_9HYPH</name>
<sequence length="392" mass="41234">MVALLSMTIASCTSTGSGTGSGVTPQLQTDAQGEDSSLLTDTLASAAESSSTPSEETSSAKATDAGDAVLALAETKTATPAEQSLAKEAAEKAKTAMAPGETTAAEATSPSQTTANTADTSQTAAHDAGRSEPTEVTESQAQAEKQAPANGVQTASFSTSPRQVAFAAPKPPANRSSQSGGTIMRLFSDNRSKKNESIKVLDKSVEKKAVVASAIPKTSGAISRQYNDALPGVRENAGFEIKRRAKLDDDSDIDAHEEDDSFPVQLASAGGLARLAPNGLKVQRETVDVACLKPQLVALLKTVERHFGRSVMVTSGYRSPSRNRAVNGARRSLHMMCAAADIQIDGVSKREIARYVRSMPGRGGVGTYCHTKSVHLDIGPERDWNWRCVRRK</sequence>
<dbReference type="InterPro" id="IPR013230">
    <property type="entry name" value="Peptidase_M15A_C"/>
</dbReference>
<dbReference type="SUPFAM" id="SSF55166">
    <property type="entry name" value="Hedgehog/DD-peptidase"/>
    <property type="match status" value="1"/>
</dbReference>
<keyword evidence="4" id="KW-1185">Reference proteome</keyword>
<proteinExistence type="predicted"/>